<accession>A0A485BES8</accession>
<dbReference type="InterPro" id="IPR020831">
    <property type="entry name" value="GlycerAld/Erythrose_P_DH"/>
</dbReference>
<keyword evidence="1 3" id="KW-0560">Oxidoreductase</keyword>
<gene>
    <name evidence="3" type="primary">gap_1</name>
    <name evidence="3" type="ORF">NCTC13038_02376</name>
</gene>
<dbReference type="GO" id="GO:0004365">
    <property type="term" value="F:glyceraldehyde-3-phosphate dehydrogenase (NAD+) (phosphorylating) activity"/>
    <property type="evidence" value="ECO:0007669"/>
    <property type="project" value="UniProtKB-EC"/>
</dbReference>
<reference evidence="3 4" key="1">
    <citation type="submission" date="2019-03" db="EMBL/GenBank/DDBJ databases">
        <authorList>
            <consortium name="Pathogen Informatics"/>
        </authorList>
    </citation>
    <scope>NUCLEOTIDE SEQUENCE [LARGE SCALE GENOMIC DNA]</scope>
    <source>
        <strain evidence="3 4">NCTC13038</strain>
    </source>
</reference>
<dbReference type="Proteomes" id="UP000332594">
    <property type="component" value="Unassembled WGS sequence"/>
</dbReference>
<organism evidence="3 4">
    <name type="scientific">Raoultella terrigena</name>
    <name type="common">Klebsiella terrigena</name>
    <dbReference type="NCBI Taxonomy" id="577"/>
    <lineage>
        <taxon>Bacteria</taxon>
        <taxon>Pseudomonadati</taxon>
        <taxon>Pseudomonadota</taxon>
        <taxon>Gammaproteobacteria</taxon>
        <taxon>Enterobacterales</taxon>
        <taxon>Enterobacteriaceae</taxon>
        <taxon>Klebsiella/Raoultella group</taxon>
        <taxon>Raoultella</taxon>
    </lineage>
</organism>
<dbReference type="Gene3D" id="3.30.360.10">
    <property type="entry name" value="Dihydrodipicolinate Reductase, domain 2"/>
    <property type="match status" value="1"/>
</dbReference>
<evidence type="ECO:0000259" key="2">
    <source>
        <dbReference type="Pfam" id="PF02800"/>
    </source>
</evidence>
<evidence type="ECO:0000313" key="3">
    <source>
        <dbReference type="EMBL" id="VFS71624.1"/>
    </source>
</evidence>
<dbReference type="SUPFAM" id="SSF55347">
    <property type="entry name" value="Glyceraldehyde-3-phosphate dehydrogenase-like, C-terminal domain"/>
    <property type="match status" value="1"/>
</dbReference>
<dbReference type="InterPro" id="IPR020829">
    <property type="entry name" value="GlycerAld_3-P_DH_cat"/>
</dbReference>
<dbReference type="PANTHER" id="PTHR43148">
    <property type="entry name" value="GLYCERALDEHYDE-3-PHOSPHATE DEHYDROGENASE 2"/>
    <property type="match status" value="1"/>
</dbReference>
<sequence>MSILERKVTAEEVNQAMKNAAANNESFGYTEEEIVSSDVIGSHFGSIYDATQLEIAEAGDVQLVKTVAWYDNEYGFVTQLIRVLERFAK</sequence>
<feature type="domain" description="Glyceraldehyde 3-phosphate dehydrogenase catalytic" evidence="2">
    <location>
        <begin position="4"/>
        <end position="70"/>
    </location>
</feature>
<dbReference type="EC" id="1.2.1.12" evidence="3"/>
<dbReference type="AlphaFoldDB" id="A0A485BES8"/>
<evidence type="ECO:0000313" key="4">
    <source>
        <dbReference type="Proteomes" id="UP000332594"/>
    </source>
</evidence>
<proteinExistence type="predicted"/>
<name>A0A485BES8_RAOTE</name>
<dbReference type="EMBL" id="CAADJG010000002">
    <property type="protein sequence ID" value="VFS71624.1"/>
    <property type="molecule type" value="Genomic_DNA"/>
</dbReference>
<protein>
    <submittedName>
        <fullName evidence="3">Glyceraldehyde-3-phosphate dehydrogenase</fullName>
        <ecNumber evidence="3">1.2.1.12</ecNumber>
    </submittedName>
</protein>
<dbReference type="Pfam" id="PF02800">
    <property type="entry name" value="Gp_dh_C"/>
    <property type="match status" value="1"/>
</dbReference>
<evidence type="ECO:0000256" key="1">
    <source>
        <dbReference type="ARBA" id="ARBA00023002"/>
    </source>
</evidence>